<evidence type="ECO:0000313" key="1">
    <source>
        <dbReference type="EMBL" id="KAF4476714.1"/>
    </source>
</evidence>
<dbReference type="Pfam" id="PF13489">
    <property type="entry name" value="Methyltransf_23"/>
    <property type="match status" value="1"/>
</dbReference>
<dbReference type="GO" id="GO:0032259">
    <property type="term" value="P:methylation"/>
    <property type="evidence" value="ECO:0007669"/>
    <property type="project" value="UniProtKB-KW"/>
</dbReference>
<organism evidence="1 2">
    <name type="scientific">Colletotrichum fructicola (strain Nara gc5)</name>
    <name type="common">Anthracnose fungus</name>
    <name type="synonym">Colletotrichum gloeosporioides (strain Nara gc5)</name>
    <dbReference type="NCBI Taxonomy" id="1213859"/>
    <lineage>
        <taxon>Eukaryota</taxon>
        <taxon>Fungi</taxon>
        <taxon>Dikarya</taxon>
        <taxon>Ascomycota</taxon>
        <taxon>Pezizomycotina</taxon>
        <taxon>Sordariomycetes</taxon>
        <taxon>Hypocreomycetidae</taxon>
        <taxon>Glomerellales</taxon>
        <taxon>Glomerellaceae</taxon>
        <taxon>Colletotrichum</taxon>
        <taxon>Colletotrichum gloeosporioides species complex</taxon>
    </lineage>
</organism>
<comment type="caution">
    <text evidence="1">The sequence shown here is derived from an EMBL/GenBank/DDBJ whole genome shotgun (WGS) entry which is preliminary data.</text>
</comment>
<dbReference type="InParanoid" id="A0A7J6IME0"/>
<dbReference type="OrthoDB" id="184880at2759"/>
<name>A0A7J6IME0_COLFN</name>
<dbReference type="Proteomes" id="UP000011096">
    <property type="component" value="Unassembled WGS sequence"/>
</dbReference>
<reference evidence="1 2" key="2">
    <citation type="submission" date="2020-04" db="EMBL/GenBank/DDBJ databases">
        <title>Genome sequencing and assembly of multiple isolates from the Colletotrichum gloeosporioides species complex.</title>
        <authorList>
            <person name="Gan P."/>
            <person name="Shirasu K."/>
        </authorList>
    </citation>
    <scope>NUCLEOTIDE SEQUENCE [LARGE SCALE GENOMIC DNA]</scope>
    <source>
        <strain evidence="1 2">Nara gc5</strain>
    </source>
</reference>
<keyword evidence="1" id="KW-0489">Methyltransferase</keyword>
<accession>A0A7J6IME0</accession>
<gene>
    <name evidence="1" type="primary">sirN</name>
    <name evidence="1" type="ORF">CGGC5_v014277</name>
</gene>
<dbReference type="Gene3D" id="3.40.50.150">
    <property type="entry name" value="Vaccinia Virus protein VP39"/>
    <property type="match status" value="1"/>
</dbReference>
<proteinExistence type="predicted"/>
<protein>
    <submittedName>
        <fullName evidence="1">N-methyltransferase sirN</fullName>
    </submittedName>
</protein>
<sequence length="288" mass="31977">MQGYIKYTKDCDDNKSESARLHDQHDVLLHAMGDRAILAPVDFSRRYLRVLDSGAGDGRWLFDLRQYLDANGADAGTYHYVGTDINPSLYPKSPPPHIEFFNQSILDSFPTKWHGTFDIVHQRLVMAAVAPPATTITSVVAELGGLLRPGGWLQLVELDNDCTPENGPALRRLLYYHQQNSEAGGLGPNLSVHLKTAMENTDLENIKQHSVDVFYGAKNQGGEDLRAKSTRSLSQVVGPVLAQARVASPNTYIKSDEMTLPSQLQQEVEEVGARLRFTVVYGQRRITS</sequence>
<dbReference type="SUPFAM" id="SSF53335">
    <property type="entry name" value="S-adenosyl-L-methionine-dependent methyltransferases"/>
    <property type="match status" value="1"/>
</dbReference>
<dbReference type="CDD" id="cd02440">
    <property type="entry name" value="AdoMet_MTases"/>
    <property type="match status" value="1"/>
</dbReference>
<keyword evidence="1" id="KW-0808">Transferase</keyword>
<dbReference type="GO" id="GO:0008168">
    <property type="term" value="F:methyltransferase activity"/>
    <property type="evidence" value="ECO:0007669"/>
    <property type="project" value="UniProtKB-KW"/>
</dbReference>
<dbReference type="InterPro" id="IPR029063">
    <property type="entry name" value="SAM-dependent_MTases_sf"/>
</dbReference>
<dbReference type="RefSeq" id="XP_066007481.1">
    <property type="nucleotide sequence ID" value="XM_066153071.1"/>
</dbReference>
<dbReference type="EMBL" id="ANPB02000009">
    <property type="protein sequence ID" value="KAF4476714.1"/>
    <property type="molecule type" value="Genomic_DNA"/>
</dbReference>
<dbReference type="GeneID" id="90980365"/>
<dbReference type="AlphaFoldDB" id="A0A7J6IME0"/>
<reference evidence="1 2" key="1">
    <citation type="submission" date="2012-08" db="EMBL/GenBank/DDBJ databases">
        <authorList>
            <person name="Gan P.H.P."/>
            <person name="Ikeda K."/>
            <person name="Irieda H."/>
            <person name="Narusaka M."/>
            <person name="O'Connell R.J."/>
            <person name="Narusaka Y."/>
            <person name="Takano Y."/>
            <person name="Kubo Y."/>
            <person name="Shirasu K."/>
        </authorList>
    </citation>
    <scope>NUCLEOTIDE SEQUENCE [LARGE SCALE GENOMIC DNA]</scope>
    <source>
        <strain evidence="1 2">Nara gc5</strain>
    </source>
</reference>
<evidence type="ECO:0000313" key="2">
    <source>
        <dbReference type="Proteomes" id="UP000011096"/>
    </source>
</evidence>
<keyword evidence="2" id="KW-1185">Reference proteome</keyword>